<keyword evidence="1" id="KW-1133">Transmembrane helix</keyword>
<feature type="transmembrane region" description="Helical" evidence="1">
    <location>
        <begin position="83"/>
        <end position="102"/>
    </location>
</feature>
<name>A0A2V4XW89_9FLAO</name>
<evidence type="ECO:0000313" key="2">
    <source>
        <dbReference type="EMBL" id="PYE79589.1"/>
    </source>
</evidence>
<evidence type="ECO:0000313" key="3">
    <source>
        <dbReference type="Proteomes" id="UP000248054"/>
    </source>
</evidence>
<dbReference type="Proteomes" id="UP000248054">
    <property type="component" value="Unassembled WGS sequence"/>
</dbReference>
<feature type="transmembrane region" description="Helical" evidence="1">
    <location>
        <begin position="108"/>
        <end position="125"/>
    </location>
</feature>
<feature type="transmembrane region" description="Helical" evidence="1">
    <location>
        <begin position="51"/>
        <end position="76"/>
    </location>
</feature>
<dbReference type="EMBL" id="QJTD01000010">
    <property type="protein sequence ID" value="PYE79589.1"/>
    <property type="molecule type" value="Genomic_DNA"/>
</dbReference>
<feature type="transmembrane region" description="Helical" evidence="1">
    <location>
        <begin position="7"/>
        <end position="31"/>
    </location>
</feature>
<reference evidence="2 3" key="1">
    <citation type="submission" date="2018-06" db="EMBL/GenBank/DDBJ databases">
        <title>Genomic Encyclopedia of Type Strains, Phase III (KMG-III): the genomes of soil and plant-associated and newly described type strains.</title>
        <authorList>
            <person name="Whitman W."/>
        </authorList>
    </citation>
    <scope>NUCLEOTIDE SEQUENCE [LARGE SCALE GENOMIC DNA]</scope>
    <source>
        <strain evidence="2 3">CECT 7945</strain>
    </source>
</reference>
<dbReference type="RefSeq" id="WP_189343025.1">
    <property type="nucleotide sequence ID" value="NZ_BMWQ01000011.1"/>
</dbReference>
<keyword evidence="1" id="KW-0472">Membrane</keyword>
<accession>A0A2V4XW89</accession>
<evidence type="ECO:0000256" key="1">
    <source>
        <dbReference type="SAM" id="Phobius"/>
    </source>
</evidence>
<proteinExistence type="predicted"/>
<sequence length="140" mass="15281">MIRNILATIIGFIVASATVYIFESLIGQNLFPLPIGADPLNLDWLSKNMHLIPTGAKVFVVLAHFFGIVAGMFVAAKISKTSLIPSYIVGVLMLAATFFNIITLPKELWFTLSDGVLALIGFYLGHQLGSRQIKKTEDIS</sequence>
<comment type="caution">
    <text evidence="2">The sequence shown here is derived from an EMBL/GenBank/DDBJ whole genome shotgun (WGS) entry which is preliminary data.</text>
</comment>
<organism evidence="2 3">
    <name type="scientific">Winogradskyella epiphytica</name>
    <dbReference type="NCBI Taxonomy" id="262005"/>
    <lineage>
        <taxon>Bacteria</taxon>
        <taxon>Pseudomonadati</taxon>
        <taxon>Bacteroidota</taxon>
        <taxon>Flavobacteriia</taxon>
        <taxon>Flavobacteriales</taxon>
        <taxon>Flavobacteriaceae</taxon>
        <taxon>Winogradskyella</taxon>
    </lineage>
</organism>
<keyword evidence="1" id="KW-0812">Transmembrane</keyword>
<dbReference type="AlphaFoldDB" id="A0A2V4XW89"/>
<gene>
    <name evidence="2" type="ORF">DFQ11_1106</name>
</gene>
<protein>
    <submittedName>
        <fullName evidence="2">Uncharacterized protein</fullName>
    </submittedName>
</protein>
<keyword evidence="3" id="KW-1185">Reference proteome</keyword>